<evidence type="ECO:0000256" key="1">
    <source>
        <dbReference type="SAM" id="MobiDB-lite"/>
    </source>
</evidence>
<dbReference type="Proteomes" id="UP000410492">
    <property type="component" value="Unassembled WGS sequence"/>
</dbReference>
<organism evidence="2 3">
    <name type="scientific">Callosobruchus maculatus</name>
    <name type="common">Southern cowpea weevil</name>
    <name type="synonym">Pulse bruchid</name>
    <dbReference type="NCBI Taxonomy" id="64391"/>
    <lineage>
        <taxon>Eukaryota</taxon>
        <taxon>Metazoa</taxon>
        <taxon>Ecdysozoa</taxon>
        <taxon>Arthropoda</taxon>
        <taxon>Hexapoda</taxon>
        <taxon>Insecta</taxon>
        <taxon>Pterygota</taxon>
        <taxon>Neoptera</taxon>
        <taxon>Endopterygota</taxon>
        <taxon>Coleoptera</taxon>
        <taxon>Polyphaga</taxon>
        <taxon>Cucujiformia</taxon>
        <taxon>Chrysomeloidea</taxon>
        <taxon>Chrysomelidae</taxon>
        <taxon>Bruchinae</taxon>
        <taxon>Bruchini</taxon>
        <taxon>Callosobruchus</taxon>
    </lineage>
</organism>
<dbReference type="OrthoDB" id="3026777at2759"/>
<dbReference type="AlphaFoldDB" id="A0A653C207"/>
<evidence type="ECO:0000313" key="2">
    <source>
        <dbReference type="EMBL" id="VEN41977.1"/>
    </source>
</evidence>
<sequence length="176" mass="19345">MNKNMENLMLPSLGLSLGPFGLFARPTGLKHDDVSRRLAFCSSAPFRVGPSSRTLPVLVPLPLDRVVFVLFCICHHRSAPATMRQTQAKAVAGVTQVLRQTKMAKADKKKMSEKGGGLQKPSNDSKAVNIDSMTWKERYDFLVENITVEPMLACYIIPSVLASLATQNLNLEKACL</sequence>
<feature type="region of interest" description="Disordered" evidence="1">
    <location>
        <begin position="106"/>
        <end position="125"/>
    </location>
</feature>
<reference evidence="2 3" key="1">
    <citation type="submission" date="2019-01" db="EMBL/GenBank/DDBJ databases">
        <authorList>
            <person name="Sayadi A."/>
        </authorList>
    </citation>
    <scope>NUCLEOTIDE SEQUENCE [LARGE SCALE GENOMIC DNA]</scope>
</reference>
<evidence type="ECO:0000313" key="3">
    <source>
        <dbReference type="Proteomes" id="UP000410492"/>
    </source>
</evidence>
<name>A0A653C207_CALMS</name>
<proteinExistence type="predicted"/>
<keyword evidence="3" id="KW-1185">Reference proteome</keyword>
<accession>A0A653C207</accession>
<gene>
    <name evidence="2" type="ORF">CALMAC_LOCUS5622</name>
</gene>
<dbReference type="EMBL" id="CAACVG010006821">
    <property type="protein sequence ID" value="VEN41977.1"/>
    <property type="molecule type" value="Genomic_DNA"/>
</dbReference>
<protein>
    <submittedName>
        <fullName evidence="2">Uncharacterized protein</fullName>
    </submittedName>
</protein>